<evidence type="ECO:0000313" key="3">
    <source>
        <dbReference type="Proteomes" id="UP001239994"/>
    </source>
</evidence>
<sequence length="121" mass="13343">MRMPGKGKKKKGRKGSQRPPTARAAKSPVCLGTLLTPGVEAGESYGTPVDNRDWYKDFQSSESDSVDPYIPASDRGSDCEEEAPMEVEEYPHRDLPFTATPKAQRARGLQHPRHRPGHAAQ</sequence>
<evidence type="ECO:0000256" key="1">
    <source>
        <dbReference type="SAM" id="MobiDB-lite"/>
    </source>
</evidence>
<protein>
    <submittedName>
        <fullName evidence="2">Uncharacterized protein</fullName>
    </submittedName>
</protein>
<dbReference type="Proteomes" id="UP001239994">
    <property type="component" value="Unassembled WGS sequence"/>
</dbReference>
<keyword evidence="3" id="KW-1185">Reference proteome</keyword>
<feature type="compositionally biased region" description="Basic residues" evidence="1">
    <location>
        <begin position="1"/>
        <end position="16"/>
    </location>
</feature>
<feature type="compositionally biased region" description="Acidic residues" evidence="1">
    <location>
        <begin position="79"/>
        <end position="88"/>
    </location>
</feature>
<feature type="region of interest" description="Disordered" evidence="1">
    <location>
        <begin position="1"/>
        <end position="121"/>
    </location>
</feature>
<reference evidence="2" key="1">
    <citation type="submission" date="2023-03" db="EMBL/GenBank/DDBJ databases">
        <title>Electrophorus voltai genome.</title>
        <authorList>
            <person name="Bian C."/>
        </authorList>
    </citation>
    <scope>NUCLEOTIDE SEQUENCE</scope>
    <source>
        <strain evidence="2">CB-2022</strain>
        <tissue evidence="2">Muscle</tissue>
    </source>
</reference>
<gene>
    <name evidence="2" type="ORF">P4O66_019699</name>
</gene>
<comment type="caution">
    <text evidence="2">The sequence shown here is derived from an EMBL/GenBank/DDBJ whole genome shotgun (WGS) entry which is preliminary data.</text>
</comment>
<evidence type="ECO:0000313" key="2">
    <source>
        <dbReference type="EMBL" id="KAK1805382.1"/>
    </source>
</evidence>
<feature type="non-terminal residue" evidence="2">
    <location>
        <position position="1"/>
    </location>
</feature>
<organism evidence="2 3">
    <name type="scientific">Electrophorus voltai</name>
    <dbReference type="NCBI Taxonomy" id="2609070"/>
    <lineage>
        <taxon>Eukaryota</taxon>
        <taxon>Metazoa</taxon>
        <taxon>Chordata</taxon>
        <taxon>Craniata</taxon>
        <taxon>Vertebrata</taxon>
        <taxon>Euteleostomi</taxon>
        <taxon>Actinopterygii</taxon>
        <taxon>Neopterygii</taxon>
        <taxon>Teleostei</taxon>
        <taxon>Ostariophysi</taxon>
        <taxon>Gymnotiformes</taxon>
        <taxon>Gymnotoidei</taxon>
        <taxon>Gymnotidae</taxon>
        <taxon>Electrophorus</taxon>
    </lineage>
</organism>
<accession>A0AAD9E819</accession>
<proteinExistence type="predicted"/>
<name>A0AAD9E819_9TELE</name>
<dbReference type="AlphaFoldDB" id="A0AAD9E819"/>
<dbReference type="EMBL" id="JAROKS010000003">
    <property type="protein sequence ID" value="KAK1805382.1"/>
    <property type="molecule type" value="Genomic_DNA"/>
</dbReference>
<feature type="compositionally biased region" description="Basic residues" evidence="1">
    <location>
        <begin position="104"/>
        <end position="121"/>
    </location>
</feature>